<dbReference type="GO" id="GO:0046872">
    <property type="term" value="F:metal ion binding"/>
    <property type="evidence" value="ECO:0007669"/>
    <property type="project" value="InterPro"/>
</dbReference>
<dbReference type="InterPro" id="IPR012347">
    <property type="entry name" value="Ferritin-like"/>
</dbReference>
<dbReference type="KEGG" id="tsl:A3L11_09630"/>
<dbReference type="PANTHER" id="PTHR33531">
    <property type="entry name" value="RUBRERYTHRIN SUBFAMILY"/>
    <property type="match status" value="1"/>
</dbReference>
<dbReference type="Pfam" id="PF05763">
    <property type="entry name" value="DUF835"/>
    <property type="match status" value="1"/>
</dbReference>
<organism evidence="3 4">
    <name type="scientific">Thermococcus siculi</name>
    <dbReference type="NCBI Taxonomy" id="72803"/>
    <lineage>
        <taxon>Archaea</taxon>
        <taxon>Methanobacteriati</taxon>
        <taxon>Methanobacteriota</taxon>
        <taxon>Thermococci</taxon>
        <taxon>Thermococcales</taxon>
        <taxon>Thermococcaceae</taxon>
        <taxon>Thermococcus</taxon>
    </lineage>
</organism>
<evidence type="ECO:0000259" key="2">
    <source>
        <dbReference type="Pfam" id="PF05763"/>
    </source>
</evidence>
<accession>A0A2Z2MUK2</accession>
<dbReference type="SUPFAM" id="SSF47240">
    <property type="entry name" value="Ferritin-like"/>
    <property type="match status" value="1"/>
</dbReference>
<dbReference type="CDD" id="cd01045">
    <property type="entry name" value="Ferritin_like_AB"/>
    <property type="match status" value="1"/>
</dbReference>
<dbReference type="Gene3D" id="1.20.1260.10">
    <property type="match status" value="1"/>
</dbReference>
<feature type="domain" description="DUF835" evidence="2">
    <location>
        <begin position="183"/>
        <end position="320"/>
    </location>
</feature>
<dbReference type="Proteomes" id="UP000250125">
    <property type="component" value="Chromosome"/>
</dbReference>
<reference evidence="3 4" key="1">
    <citation type="submission" date="2016-04" db="EMBL/GenBank/DDBJ databases">
        <title>Complete genome sequence of Thermococcus siculi type strain RG-20.</title>
        <authorList>
            <person name="Oger P.M."/>
        </authorList>
    </citation>
    <scope>NUCLEOTIDE SEQUENCE [LARGE SCALE GENOMIC DNA]</scope>
    <source>
        <strain evidence="3 4">RG-20</strain>
    </source>
</reference>
<dbReference type="GeneID" id="33318499"/>
<dbReference type="InterPro" id="IPR003251">
    <property type="entry name" value="Rr_diiron-bd_dom"/>
</dbReference>
<dbReference type="OrthoDB" id="86289at2157"/>
<name>A0A2Z2MUK2_9EURY</name>
<dbReference type="EMBL" id="CP015103">
    <property type="protein sequence ID" value="ASJ09476.1"/>
    <property type="molecule type" value="Genomic_DNA"/>
</dbReference>
<protein>
    <submittedName>
        <fullName evidence="3">Rubrerythrin</fullName>
    </submittedName>
</protein>
<dbReference type="RefSeq" id="WP_088856704.1">
    <property type="nucleotide sequence ID" value="NZ_CP015103.1"/>
</dbReference>
<dbReference type="GO" id="GO:0016491">
    <property type="term" value="F:oxidoreductase activity"/>
    <property type="evidence" value="ECO:0007669"/>
    <property type="project" value="InterPro"/>
</dbReference>
<dbReference type="InterPro" id="IPR009078">
    <property type="entry name" value="Ferritin-like_SF"/>
</dbReference>
<evidence type="ECO:0000313" key="4">
    <source>
        <dbReference type="Proteomes" id="UP000250125"/>
    </source>
</evidence>
<keyword evidence="4" id="KW-1185">Reference proteome</keyword>
<proteinExistence type="predicted"/>
<dbReference type="Pfam" id="PF02915">
    <property type="entry name" value="Rubrerythrin"/>
    <property type="match status" value="1"/>
</dbReference>
<dbReference type="PANTHER" id="PTHR33531:SF10">
    <property type="entry name" value="BLR7895 PROTEIN"/>
    <property type="match status" value="1"/>
</dbReference>
<dbReference type="AlphaFoldDB" id="A0A2Z2MUK2"/>
<feature type="domain" description="Rubrerythrin diiron-binding" evidence="1">
    <location>
        <begin position="25"/>
        <end position="159"/>
    </location>
</feature>
<sequence length="324" mass="37599">MKNNGGTDELLKRVVESLRDKSPKELLSYAVFNEEEEARYYAQLAERAKRISVKALFLKMSEESMSHHEWLYNLFKKLYPGEEPVKVEAPPVEVAPFLPEFETVEDYVSALEYCMKSELFAKKTYEMLARVSTDEDTRVLALNLATMEERHYEEIRKLYELITALKERKVSPQHLKPGGYLFTDDTKAKYFLLDMLDEGTTLKTLIREKPEQFEEMFRGRNVSVVWVTKTEAENSIPPREVPGIRRDLARFLEESSKRGEKAVIFLQNFSYLVLELGFKEAIDFALYLKDSALLHGGYVIVSALPKAFEKREWSILTSEFCVIV</sequence>
<evidence type="ECO:0000313" key="3">
    <source>
        <dbReference type="EMBL" id="ASJ09476.1"/>
    </source>
</evidence>
<dbReference type="InterPro" id="IPR008553">
    <property type="entry name" value="DUF835"/>
</dbReference>
<evidence type="ECO:0000259" key="1">
    <source>
        <dbReference type="Pfam" id="PF02915"/>
    </source>
</evidence>
<gene>
    <name evidence="3" type="ORF">A3L11_09630</name>
</gene>